<evidence type="ECO:0000256" key="3">
    <source>
        <dbReference type="ARBA" id="ARBA00022475"/>
    </source>
</evidence>
<evidence type="ECO:0000256" key="4">
    <source>
        <dbReference type="ARBA" id="ARBA00022692"/>
    </source>
</evidence>
<sequence>MLNKIGKEQNNISYDENSNIILDESSGQLSKIINLKGKIGSFLLGVPLVVLFFLIWEIAPRVGILSPIFFPPFSKVVRALLDLILTGELQTNIIASISRAFIGFLFAVIVAVPLGFIMGRYSLFEKIMDLLIQGLRNTSQFALLPVFIMLLGIGEASKIAMTFNAAIWVILINTISGVKGVDPLLIKSAISMGTSDRELLKNIIFPASFPSIVTGVRLGIKSSIMSIIAAEMLGAKSGIGFLIQNSQLTYRIPQMYAGILVLTILGVILNYSLVWIEKKATSWKTQDGDVTF</sequence>
<keyword evidence="6 7" id="KW-0472">Membrane</keyword>
<reference evidence="9 10" key="1">
    <citation type="submission" date="2024-11" db="EMBL/GenBank/DDBJ databases">
        <authorList>
            <person name="Heng Y.C."/>
            <person name="Lim A.C.H."/>
            <person name="Lee J.K.Y."/>
            <person name="Kittelmann S."/>
        </authorList>
    </citation>
    <scope>NUCLEOTIDE SEQUENCE [LARGE SCALE GENOMIC DNA]</scope>
    <source>
        <strain evidence="9 10">WILCCON 0269</strain>
    </source>
</reference>
<dbReference type="RefSeq" id="WP_406794497.1">
    <property type="nucleotide sequence ID" value="NZ_JBJHZX010000058.1"/>
</dbReference>
<accession>A0ABW8SRF6</accession>
<gene>
    <name evidence="9" type="ORF">ACJDU8_22890</name>
</gene>
<feature type="transmembrane region" description="Helical" evidence="7">
    <location>
        <begin position="224"/>
        <end position="243"/>
    </location>
</feature>
<evidence type="ECO:0000256" key="2">
    <source>
        <dbReference type="ARBA" id="ARBA00022448"/>
    </source>
</evidence>
<dbReference type="EMBL" id="JBJHZX010000058">
    <property type="protein sequence ID" value="MFL0198388.1"/>
    <property type="molecule type" value="Genomic_DNA"/>
</dbReference>
<keyword evidence="2 7" id="KW-0813">Transport</keyword>
<evidence type="ECO:0000259" key="8">
    <source>
        <dbReference type="PROSITE" id="PS50928"/>
    </source>
</evidence>
<dbReference type="PROSITE" id="PS50928">
    <property type="entry name" value="ABC_TM1"/>
    <property type="match status" value="1"/>
</dbReference>
<evidence type="ECO:0000256" key="5">
    <source>
        <dbReference type="ARBA" id="ARBA00022989"/>
    </source>
</evidence>
<dbReference type="Pfam" id="PF00528">
    <property type="entry name" value="BPD_transp_1"/>
    <property type="match status" value="1"/>
</dbReference>
<feature type="transmembrane region" description="Helical" evidence="7">
    <location>
        <begin position="159"/>
        <end position="178"/>
    </location>
</feature>
<keyword evidence="10" id="KW-1185">Reference proteome</keyword>
<evidence type="ECO:0000313" key="10">
    <source>
        <dbReference type="Proteomes" id="UP001623660"/>
    </source>
</evidence>
<organism evidence="9 10">
    <name type="scientific">Candidatus Clostridium eludens</name>
    <dbReference type="NCBI Taxonomy" id="3381663"/>
    <lineage>
        <taxon>Bacteria</taxon>
        <taxon>Bacillati</taxon>
        <taxon>Bacillota</taxon>
        <taxon>Clostridia</taxon>
        <taxon>Eubacteriales</taxon>
        <taxon>Clostridiaceae</taxon>
        <taxon>Clostridium</taxon>
    </lineage>
</organism>
<dbReference type="Gene3D" id="1.10.3720.10">
    <property type="entry name" value="MetI-like"/>
    <property type="match status" value="1"/>
</dbReference>
<protein>
    <submittedName>
        <fullName evidence="9">ABC transporter permease</fullName>
    </submittedName>
</protein>
<feature type="transmembrane region" description="Helical" evidence="7">
    <location>
        <begin position="100"/>
        <end position="123"/>
    </location>
</feature>
<evidence type="ECO:0000313" key="9">
    <source>
        <dbReference type="EMBL" id="MFL0198388.1"/>
    </source>
</evidence>
<feature type="transmembrane region" description="Helical" evidence="7">
    <location>
        <begin position="135"/>
        <end position="153"/>
    </location>
</feature>
<dbReference type="SUPFAM" id="SSF161098">
    <property type="entry name" value="MetI-like"/>
    <property type="match status" value="1"/>
</dbReference>
<dbReference type="InterPro" id="IPR000515">
    <property type="entry name" value="MetI-like"/>
</dbReference>
<feature type="domain" description="ABC transmembrane type-1" evidence="8">
    <location>
        <begin position="93"/>
        <end position="273"/>
    </location>
</feature>
<keyword evidence="4 7" id="KW-0812">Transmembrane</keyword>
<evidence type="ECO:0000256" key="1">
    <source>
        <dbReference type="ARBA" id="ARBA00004651"/>
    </source>
</evidence>
<dbReference type="Proteomes" id="UP001623660">
    <property type="component" value="Unassembled WGS sequence"/>
</dbReference>
<feature type="transmembrane region" description="Helical" evidence="7">
    <location>
        <begin position="255"/>
        <end position="276"/>
    </location>
</feature>
<comment type="similarity">
    <text evidence="7">Belongs to the binding-protein-dependent transport system permease family.</text>
</comment>
<name>A0ABW8SRF6_9CLOT</name>
<dbReference type="InterPro" id="IPR035906">
    <property type="entry name" value="MetI-like_sf"/>
</dbReference>
<dbReference type="PANTHER" id="PTHR30151:SF0">
    <property type="entry name" value="ABC TRANSPORTER PERMEASE PROTEIN MJ0413-RELATED"/>
    <property type="match status" value="1"/>
</dbReference>
<dbReference type="PANTHER" id="PTHR30151">
    <property type="entry name" value="ALKANE SULFONATE ABC TRANSPORTER-RELATED, MEMBRANE SUBUNIT"/>
    <property type="match status" value="1"/>
</dbReference>
<proteinExistence type="inferred from homology"/>
<evidence type="ECO:0000256" key="6">
    <source>
        <dbReference type="ARBA" id="ARBA00023136"/>
    </source>
</evidence>
<keyword evidence="3" id="KW-1003">Cell membrane</keyword>
<keyword evidence="5 7" id="KW-1133">Transmembrane helix</keyword>
<evidence type="ECO:0000256" key="7">
    <source>
        <dbReference type="RuleBase" id="RU363032"/>
    </source>
</evidence>
<feature type="transmembrane region" description="Helical" evidence="7">
    <location>
        <begin position="39"/>
        <end position="59"/>
    </location>
</feature>
<dbReference type="CDD" id="cd06261">
    <property type="entry name" value="TM_PBP2"/>
    <property type="match status" value="1"/>
</dbReference>
<comment type="subcellular location">
    <subcellularLocation>
        <location evidence="1 7">Cell membrane</location>
        <topology evidence="1 7">Multi-pass membrane protein</topology>
    </subcellularLocation>
</comment>
<comment type="caution">
    <text evidence="9">The sequence shown here is derived from an EMBL/GenBank/DDBJ whole genome shotgun (WGS) entry which is preliminary data.</text>
</comment>